<keyword evidence="4 6" id="KW-0472">Membrane</keyword>
<dbReference type="PROSITE" id="PS51012">
    <property type="entry name" value="ABC_TM2"/>
    <property type="match status" value="1"/>
</dbReference>
<feature type="transmembrane region" description="Helical" evidence="6">
    <location>
        <begin position="239"/>
        <end position="260"/>
    </location>
</feature>
<evidence type="ECO:0000256" key="4">
    <source>
        <dbReference type="ARBA" id="ARBA00023136"/>
    </source>
</evidence>
<dbReference type="RefSeq" id="WP_344259376.1">
    <property type="nucleotide sequence ID" value="NZ_BAAAMJ010000010.1"/>
</dbReference>
<evidence type="ECO:0000313" key="9">
    <source>
        <dbReference type="Proteomes" id="UP001501303"/>
    </source>
</evidence>
<keyword evidence="6" id="KW-0813">Transport</keyword>
<dbReference type="EMBL" id="BAAAMJ010000010">
    <property type="protein sequence ID" value="GAA1903034.1"/>
    <property type="molecule type" value="Genomic_DNA"/>
</dbReference>
<evidence type="ECO:0000256" key="5">
    <source>
        <dbReference type="ARBA" id="ARBA00023251"/>
    </source>
</evidence>
<evidence type="ECO:0000259" key="7">
    <source>
        <dbReference type="PROSITE" id="PS51012"/>
    </source>
</evidence>
<keyword evidence="6" id="KW-1003">Cell membrane</keyword>
<dbReference type="Pfam" id="PF12698">
    <property type="entry name" value="ABC2_membrane_3"/>
    <property type="match status" value="1"/>
</dbReference>
<accession>A0ABP5A783</accession>
<comment type="caution">
    <text evidence="8">The sequence shown here is derived from an EMBL/GenBank/DDBJ whole genome shotgun (WGS) entry which is preliminary data.</text>
</comment>
<keyword evidence="2 6" id="KW-0812">Transmembrane</keyword>
<evidence type="ECO:0000256" key="1">
    <source>
        <dbReference type="ARBA" id="ARBA00004141"/>
    </source>
</evidence>
<feature type="transmembrane region" description="Helical" evidence="6">
    <location>
        <begin position="164"/>
        <end position="184"/>
    </location>
</feature>
<evidence type="ECO:0000313" key="8">
    <source>
        <dbReference type="EMBL" id="GAA1903034.1"/>
    </source>
</evidence>
<feature type="transmembrane region" description="Helical" evidence="6">
    <location>
        <begin position="21"/>
        <end position="40"/>
    </location>
</feature>
<feature type="domain" description="ABC transmembrane type-2" evidence="7">
    <location>
        <begin position="126"/>
        <end position="352"/>
    </location>
</feature>
<dbReference type="InterPro" id="IPR047817">
    <property type="entry name" value="ABC2_TM_bact-type"/>
</dbReference>
<dbReference type="PANTHER" id="PTHR43027">
    <property type="entry name" value="DOXORUBICIN RESISTANCE ABC TRANSPORTER PERMEASE PROTEIN DRRC-RELATED"/>
    <property type="match status" value="1"/>
</dbReference>
<comment type="subcellular location">
    <subcellularLocation>
        <location evidence="6">Cell membrane</location>
        <topology evidence="6">Multi-pass membrane protein</topology>
    </subcellularLocation>
    <subcellularLocation>
        <location evidence="1">Membrane</location>
        <topology evidence="1">Multi-pass membrane protein</topology>
    </subcellularLocation>
</comment>
<name>A0ABP5A783_9ACTN</name>
<evidence type="ECO:0000256" key="2">
    <source>
        <dbReference type="ARBA" id="ARBA00022692"/>
    </source>
</evidence>
<dbReference type="InterPro" id="IPR013525">
    <property type="entry name" value="ABC2_TM"/>
</dbReference>
<evidence type="ECO:0000256" key="3">
    <source>
        <dbReference type="ARBA" id="ARBA00022989"/>
    </source>
</evidence>
<sequence length="354" mass="37826">MGAFLSLSAAMVKGLVRDKTAVFFMLLFPLMFLLLFGALFRGDATSQVRLAQVGGVEVLDSIGGPELEQLQTVLTIERTGDLQEALESVRAGDTDAAVWEEDGEIQLRYSAADQVRAGSARALVDGVVQQANLAATGRPPAYRLNIEQVADESTEAIQFLTPGLLGWAVAMGASFMSALTLVNWRKKRILRRLWLSPVGPGTVIGARIGVSLGLAFAQTAIFLGVATIPFYGLSLTGQWWLALPLVACGTMAFMAIGLVIGAWSKSEEAANGVLQVVILPMAFLSGSFFPVDGMPGWLQQVSRVLPLRHLNEAMMDVLSRGGGWGDALPAMGILLAFAAVLTVIAARMFRWDDA</sequence>
<dbReference type="Proteomes" id="UP001501303">
    <property type="component" value="Unassembled WGS sequence"/>
</dbReference>
<evidence type="ECO:0000256" key="6">
    <source>
        <dbReference type="RuleBase" id="RU361157"/>
    </source>
</evidence>
<feature type="transmembrane region" description="Helical" evidence="6">
    <location>
        <begin position="327"/>
        <end position="349"/>
    </location>
</feature>
<keyword evidence="3 6" id="KW-1133">Transmembrane helix</keyword>
<protein>
    <recommendedName>
        <fullName evidence="6">Transport permease protein</fullName>
    </recommendedName>
</protein>
<dbReference type="PRINTS" id="PR00164">
    <property type="entry name" value="ABC2TRNSPORT"/>
</dbReference>
<proteinExistence type="inferred from homology"/>
<reference evidence="9" key="1">
    <citation type="journal article" date="2019" name="Int. J. Syst. Evol. Microbiol.">
        <title>The Global Catalogue of Microorganisms (GCM) 10K type strain sequencing project: providing services to taxonomists for standard genome sequencing and annotation.</title>
        <authorList>
            <consortium name="The Broad Institute Genomics Platform"/>
            <consortium name="The Broad Institute Genome Sequencing Center for Infectious Disease"/>
            <person name="Wu L."/>
            <person name="Ma J."/>
        </authorList>
    </citation>
    <scope>NUCLEOTIDE SEQUENCE [LARGE SCALE GENOMIC DNA]</scope>
    <source>
        <strain evidence="9">JCM 13581</strain>
    </source>
</reference>
<dbReference type="InterPro" id="IPR000412">
    <property type="entry name" value="ABC_2_transport"/>
</dbReference>
<organism evidence="8 9">
    <name type="scientific">Streptomyces sodiiphilus</name>
    <dbReference type="NCBI Taxonomy" id="226217"/>
    <lineage>
        <taxon>Bacteria</taxon>
        <taxon>Bacillati</taxon>
        <taxon>Actinomycetota</taxon>
        <taxon>Actinomycetes</taxon>
        <taxon>Kitasatosporales</taxon>
        <taxon>Streptomycetaceae</taxon>
        <taxon>Streptomyces</taxon>
    </lineage>
</organism>
<gene>
    <name evidence="8" type="ORF">GCM10009716_11190</name>
</gene>
<comment type="similarity">
    <text evidence="6">Belongs to the ABC-2 integral membrane protein family.</text>
</comment>
<dbReference type="InterPro" id="IPR052902">
    <property type="entry name" value="ABC-2_transporter"/>
</dbReference>
<dbReference type="PANTHER" id="PTHR43027:SF1">
    <property type="entry name" value="DOXORUBICIN RESISTANCE ABC TRANSPORTER PERMEASE PROTEIN DRRC-RELATED"/>
    <property type="match status" value="1"/>
</dbReference>
<keyword evidence="5" id="KW-0046">Antibiotic resistance</keyword>
<feature type="transmembrane region" description="Helical" evidence="6">
    <location>
        <begin position="272"/>
        <end position="291"/>
    </location>
</feature>
<keyword evidence="9" id="KW-1185">Reference proteome</keyword>
<feature type="transmembrane region" description="Helical" evidence="6">
    <location>
        <begin position="204"/>
        <end position="233"/>
    </location>
</feature>